<keyword evidence="10" id="KW-0732">Signal</keyword>
<accession>A0ABV2T7L8</accession>
<dbReference type="InterPro" id="IPR023997">
    <property type="entry name" value="TonB-dep_OMP_SusC/RagA_CS"/>
</dbReference>
<evidence type="ECO:0000256" key="2">
    <source>
        <dbReference type="ARBA" id="ARBA00022448"/>
    </source>
</evidence>
<dbReference type="NCBIfam" id="TIGR04057">
    <property type="entry name" value="SusC_RagA_signa"/>
    <property type="match status" value="1"/>
</dbReference>
<dbReference type="Gene3D" id="2.170.130.10">
    <property type="entry name" value="TonB-dependent receptor, plug domain"/>
    <property type="match status" value="1"/>
</dbReference>
<dbReference type="InterPro" id="IPR023996">
    <property type="entry name" value="TonB-dep_OMP_SusC/RagA"/>
</dbReference>
<dbReference type="EMBL" id="JBEXAC010000001">
    <property type="protein sequence ID" value="MET6998149.1"/>
    <property type="molecule type" value="Genomic_DNA"/>
</dbReference>
<evidence type="ECO:0000256" key="1">
    <source>
        <dbReference type="ARBA" id="ARBA00004571"/>
    </source>
</evidence>
<keyword evidence="3 8" id="KW-1134">Transmembrane beta strand</keyword>
<feature type="domain" description="TonB-dependent receptor plug" evidence="12">
    <location>
        <begin position="132"/>
        <end position="237"/>
    </location>
</feature>
<sequence length="1070" mass="117654">MYQPRSSFLALFCMMMLGGKLSASPTSRGVTEFSSLQQHKLSGTVVSADNMPLPGVSVSVKGTSNGVTTDNNGRYNIIAKQGDVLQFRYVGYITREVTAGTSATLNVVLQPDVKTLNSLVVVGYGKQSREMLTTSISKLDTKVFDNVPYANAANALQGSIAGVRVQTTSGQPGAAPRIILRGGTSINNPNGAAPLYIIDGVIRTDMNDINGDDIESLQVLKDAAATSIYGARGANGVIIITTKTGKAGKIQISYKYDVTVSQLAKKYDLVSARDYVYYGRMGILARAEKDPTKLNSLGLATGYGTGNNLTKNTYATTQYLTAENEHKLNEGWESIPDPADPTKTLIFKGTDWQDMLFRTSVSHNHYINASGGTEKANFNLGVGYLTTDGIAINSGFKRFAANLNGGLKLKENLRVKAMANFTNSKDNQVFNVNQIFERALALPPTVKYTFEDGTLAPGQNRSIGNPVYQLSRSDSYNNLNRITLGGGLDWDILPGLKFEPSASLYVVQTANNAFQKSYYDGVASFIDSRVASTSSSTYWQKQADAVFTYNKQLSKHSLEANLGGSYYDRKDLSQSASGRGATTDLVPTLNASAEPVSVSSSSSSQRLIGFFGRINYNYDQKYLLSINSRYDGASNLGKNNRWGIFPGISAGWNMHNESFWQGSITNWVNKLKLRASYGVNGNLGGLGDFQAQGVYAVGGRYNSQGVILNNTMPNPDLQWEQTETFDMGFDLGLLNDRISILFDYYNKRTDHLLTNLSLPKETGFESILTNYGSLQNRGIEVELSAVIIQSKSGFNWNMGFNIATNVQKILSLPDNINERNRVGGVYVYDPAAGKYDWKGGLQEGGRIGDLYAYKQSGIYATDKEAADGPYDVLVQGLDKRKFGGDVNWLDTDRNDTIDTRDQVYMGNIYPRVTGGLSSYFSYKNISLTVRMDYTLGHTIYNYSRAGFDGQFQGDIGITSDIYRSWKKQGDQTDIPRYYWADQQAQNNIFRGNSIFYEKGDFLALREVSIAYSLPTSLLSVLRISNLRLNFTANNLKYFTKYKGLNPEDGGTDNGRYPIPRSYILGANVTF</sequence>
<evidence type="ECO:0000256" key="4">
    <source>
        <dbReference type="ARBA" id="ARBA00022692"/>
    </source>
</evidence>
<protein>
    <submittedName>
        <fullName evidence="13">TonB-dependent receptor</fullName>
    </submittedName>
</protein>
<evidence type="ECO:0000256" key="10">
    <source>
        <dbReference type="SAM" id="SignalP"/>
    </source>
</evidence>
<evidence type="ECO:0000256" key="3">
    <source>
        <dbReference type="ARBA" id="ARBA00022452"/>
    </source>
</evidence>
<feature type="signal peptide" evidence="10">
    <location>
        <begin position="1"/>
        <end position="23"/>
    </location>
</feature>
<dbReference type="Gene3D" id="2.40.170.20">
    <property type="entry name" value="TonB-dependent receptor, beta-barrel domain"/>
    <property type="match status" value="1"/>
</dbReference>
<feature type="domain" description="TonB-dependent receptor-like beta-barrel" evidence="11">
    <location>
        <begin position="450"/>
        <end position="860"/>
    </location>
</feature>
<dbReference type="Gene3D" id="2.60.40.1120">
    <property type="entry name" value="Carboxypeptidase-like, regulatory domain"/>
    <property type="match status" value="1"/>
</dbReference>
<dbReference type="InterPro" id="IPR036942">
    <property type="entry name" value="Beta-barrel_TonB_sf"/>
</dbReference>
<keyword evidence="13" id="KW-0675">Receptor</keyword>
<feature type="chain" id="PRO_5046200093" evidence="10">
    <location>
        <begin position="24"/>
        <end position="1070"/>
    </location>
</feature>
<proteinExistence type="inferred from homology"/>
<dbReference type="InterPro" id="IPR039426">
    <property type="entry name" value="TonB-dep_rcpt-like"/>
</dbReference>
<dbReference type="RefSeq" id="WP_354660785.1">
    <property type="nucleotide sequence ID" value="NZ_JBEXAC010000001.1"/>
</dbReference>
<evidence type="ECO:0000256" key="7">
    <source>
        <dbReference type="ARBA" id="ARBA00023237"/>
    </source>
</evidence>
<evidence type="ECO:0000256" key="8">
    <source>
        <dbReference type="PROSITE-ProRule" id="PRU01360"/>
    </source>
</evidence>
<dbReference type="InterPro" id="IPR008969">
    <property type="entry name" value="CarboxyPept-like_regulatory"/>
</dbReference>
<keyword evidence="2 8" id="KW-0813">Transport</keyword>
<gene>
    <name evidence="13" type="ORF">ABR189_12245</name>
</gene>
<keyword evidence="5 9" id="KW-0798">TonB box</keyword>
<evidence type="ECO:0000313" key="13">
    <source>
        <dbReference type="EMBL" id="MET6998149.1"/>
    </source>
</evidence>
<dbReference type="InterPro" id="IPR000531">
    <property type="entry name" value="Beta-barrel_TonB"/>
</dbReference>
<keyword evidence="6 8" id="KW-0472">Membrane</keyword>
<dbReference type="InterPro" id="IPR012910">
    <property type="entry name" value="Plug_dom"/>
</dbReference>
<evidence type="ECO:0000259" key="11">
    <source>
        <dbReference type="Pfam" id="PF00593"/>
    </source>
</evidence>
<evidence type="ECO:0000256" key="5">
    <source>
        <dbReference type="ARBA" id="ARBA00023077"/>
    </source>
</evidence>
<evidence type="ECO:0000313" key="14">
    <source>
        <dbReference type="Proteomes" id="UP001549749"/>
    </source>
</evidence>
<dbReference type="SUPFAM" id="SSF56935">
    <property type="entry name" value="Porins"/>
    <property type="match status" value="1"/>
</dbReference>
<evidence type="ECO:0000256" key="9">
    <source>
        <dbReference type="RuleBase" id="RU003357"/>
    </source>
</evidence>
<dbReference type="InterPro" id="IPR037066">
    <property type="entry name" value="Plug_dom_sf"/>
</dbReference>
<dbReference type="Pfam" id="PF00593">
    <property type="entry name" value="TonB_dep_Rec_b-barrel"/>
    <property type="match status" value="1"/>
</dbReference>
<comment type="similarity">
    <text evidence="8 9">Belongs to the TonB-dependent receptor family.</text>
</comment>
<reference evidence="13 14" key="1">
    <citation type="submission" date="2024-06" db="EMBL/GenBank/DDBJ databases">
        <title>Chitinophaga defluvii sp. nov., isolated from municipal sewage.</title>
        <authorList>
            <person name="Zhang L."/>
        </authorList>
    </citation>
    <scope>NUCLEOTIDE SEQUENCE [LARGE SCALE GENOMIC DNA]</scope>
    <source>
        <strain evidence="13 14">H8</strain>
    </source>
</reference>
<comment type="caution">
    <text evidence="13">The sequence shown here is derived from an EMBL/GenBank/DDBJ whole genome shotgun (WGS) entry which is preliminary data.</text>
</comment>
<dbReference type="PROSITE" id="PS52016">
    <property type="entry name" value="TONB_DEPENDENT_REC_3"/>
    <property type="match status" value="1"/>
</dbReference>
<name>A0ABV2T7L8_9BACT</name>
<keyword evidence="7 8" id="KW-0998">Cell outer membrane</keyword>
<dbReference type="Proteomes" id="UP001549749">
    <property type="component" value="Unassembled WGS sequence"/>
</dbReference>
<evidence type="ECO:0000256" key="6">
    <source>
        <dbReference type="ARBA" id="ARBA00023136"/>
    </source>
</evidence>
<keyword evidence="14" id="KW-1185">Reference proteome</keyword>
<dbReference type="SUPFAM" id="SSF49464">
    <property type="entry name" value="Carboxypeptidase regulatory domain-like"/>
    <property type="match status" value="1"/>
</dbReference>
<dbReference type="NCBIfam" id="TIGR04056">
    <property type="entry name" value="OMP_RagA_SusC"/>
    <property type="match status" value="1"/>
</dbReference>
<dbReference type="Pfam" id="PF13715">
    <property type="entry name" value="CarbopepD_reg_2"/>
    <property type="match status" value="1"/>
</dbReference>
<evidence type="ECO:0000259" key="12">
    <source>
        <dbReference type="Pfam" id="PF07715"/>
    </source>
</evidence>
<comment type="subcellular location">
    <subcellularLocation>
        <location evidence="1 8">Cell outer membrane</location>
        <topology evidence="1 8">Multi-pass membrane protein</topology>
    </subcellularLocation>
</comment>
<dbReference type="Pfam" id="PF07715">
    <property type="entry name" value="Plug"/>
    <property type="match status" value="1"/>
</dbReference>
<keyword evidence="4 8" id="KW-0812">Transmembrane</keyword>
<organism evidence="13 14">
    <name type="scientific">Chitinophaga defluvii</name>
    <dbReference type="NCBI Taxonomy" id="3163343"/>
    <lineage>
        <taxon>Bacteria</taxon>
        <taxon>Pseudomonadati</taxon>
        <taxon>Bacteroidota</taxon>
        <taxon>Chitinophagia</taxon>
        <taxon>Chitinophagales</taxon>
        <taxon>Chitinophagaceae</taxon>
        <taxon>Chitinophaga</taxon>
    </lineage>
</organism>